<dbReference type="AlphaFoldDB" id="A0A0F9ELW1"/>
<evidence type="ECO:0000313" key="1">
    <source>
        <dbReference type="EMBL" id="KKL45880.1"/>
    </source>
</evidence>
<gene>
    <name evidence="1" type="ORF">LCGC14_2351180</name>
</gene>
<protein>
    <submittedName>
        <fullName evidence="1">Uncharacterized protein</fullName>
    </submittedName>
</protein>
<proteinExistence type="predicted"/>
<organism evidence="1">
    <name type="scientific">marine sediment metagenome</name>
    <dbReference type="NCBI Taxonomy" id="412755"/>
    <lineage>
        <taxon>unclassified sequences</taxon>
        <taxon>metagenomes</taxon>
        <taxon>ecological metagenomes</taxon>
    </lineage>
</organism>
<name>A0A0F9ELW1_9ZZZZ</name>
<reference evidence="1" key="1">
    <citation type="journal article" date="2015" name="Nature">
        <title>Complex archaea that bridge the gap between prokaryotes and eukaryotes.</title>
        <authorList>
            <person name="Spang A."/>
            <person name="Saw J.H."/>
            <person name="Jorgensen S.L."/>
            <person name="Zaremba-Niedzwiedzka K."/>
            <person name="Martijn J."/>
            <person name="Lind A.E."/>
            <person name="van Eijk R."/>
            <person name="Schleper C."/>
            <person name="Guy L."/>
            <person name="Ettema T.J."/>
        </authorList>
    </citation>
    <scope>NUCLEOTIDE SEQUENCE</scope>
</reference>
<dbReference type="EMBL" id="LAZR01034230">
    <property type="protein sequence ID" value="KKL45880.1"/>
    <property type="molecule type" value="Genomic_DNA"/>
</dbReference>
<comment type="caution">
    <text evidence="1">The sequence shown here is derived from an EMBL/GenBank/DDBJ whole genome shotgun (WGS) entry which is preliminary data.</text>
</comment>
<sequence length="69" mass="8036">PLFLARNRWEPKDGPFSLWQSEGRKAVATIQADGGVIIENYSKLIWWRPVWTLDMLVIMKSKGMLEDMD</sequence>
<feature type="non-terminal residue" evidence="1">
    <location>
        <position position="1"/>
    </location>
</feature>
<accession>A0A0F9ELW1</accession>